<dbReference type="EC" id="3.5.2.14" evidence="3"/>
<feature type="domain" description="Hydantoinase B/oxoprolinase" evidence="2">
    <location>
        <begin position="93"/>
        <end position="266"/>
    </location>
</feature>
<organism evidence="3 4">
    <name type="scientific">Rubellimicrobium mesophilum DSM 19309</name>
    <dbReference type="NCBI Taxonomy" id="442562"/>
    <lineage>
        <taxon>Bacteria</taxon>
        <taxon>Pseudomonadati</taxon>
        <taxon>Pseudomonadota</taxon>
        <taxon>Alphaproteobacteria</taxon>
        <taxon>Rhodobacterales</taxon>
        <taxon>Roseobacteraceae</taxon>
        <taxon>Rubellimicrobium</taxon>
    </lineage>
</organism>
<dbReference type="EMBL" id="AOSK01000120">
    <property type="protein sequence ID" value="EYD74200.1"/>
    <property type="molecule type" value="Genomic_DNA"/>
</dbReference>
<dbReference type="InterPro" id="IPR045079">
    <property type="entry name" value="Oxoprolinase-like"/>
</dbReference>
<dbReference type="PANTHER" id="PTHR11365:SF23">
    <property type="entry name" value="HYPOTHETICAL 5-OXOPROLINASE (EUROFUNG)-RELATED"/>
    <property type="match status" value="1"/>
</dbReference>
<dbReference type="AlphaFoldDB" id="A0A017HIP8"/>
<evidence type="ECO:0000313" key="4">
    <source>
        <dbReference type="Proteomes" id="UP000019666"/>
    </source>
</evidence>
<accession>A0A017HIP8</accession>
<dbReference type="HOGENOM" id="CLU_645404_0_0_5"/>
<feature type="region of interest" description="Disordered" evidence="1">
    <location>
        <begin position="400"/>
        <end position="425"/>
    </location>
</feature>
<proteinExistence type="predicted"/>
<feature type="compositionally biased region" description="Basic residues" evidence="1">
    <location>
        <begin position="314"/>
        <end position="331"/>
    </location>
</feature>
<evidence type="ECO:0000313" key="3">
    <source>
        <dbReference type="EMBL" id="EYD74200.1"/>
    </source>
</evidence>
<dbReference type="Pfam" id="PF02538">
    <property type="entry name" value="Hydantoinase_B"/>
    <property type="match status" value="1"/>
</dbReference>
<gene>
    <name evidence="3" type="ORF">Rumeso_04257</name>
</gene>
<comment type="caution">
    <text evidence="3">The sequence shown here is derived from an EMBL/GenBank/DDBJ whole genome shotgun (WGS) entry which is preliminary data.</text>
</comment>
<dbReference type="PANTHER" id="PTHR11365">
    <property type="entry name" value="5-OXOPROLINASE RELATED"/>
    <property type="match status" value="1"/>
</dbReference>
<dbReference type="GO" id="GO:0005829">
    <property type="term" value="C:cytosol"/>
    <property type="evidence" value="ECO:0007669"/>
    <property type="project" value="TreeGrafter"/>
</dbReference>
<evidence type="ECO:0000256" key="1">
    <source>
        <dbReference type="SAM" id="MobiDB-lite"/>
    </source>
</evidence>
<dbReference type="GO" id="GO:0047423">
    <property type="term" value="F:N-methylhydantoinase (ATP-hydrolyzing) activity"/>
    <property type="evidence" value="ECO:0007669"/>
    <property type="project" value="UniProtKB-EC"/>
</dbReference>
<feature type="compositionally biased region" description="Basic and acidic residues" evidence="1">
    <location>
        <begin position="403"/>
        <end position="425"/>
    </location>
</feature>
<protein>
    <submittedName>
        <fullName evidence="3">N-methylhydantoinase B</fullName>
        <ecNumber evidence="3">3.5.2.14</ecNumber>
    </submittedName>
</protein>
<feature type="region of interest" description="Disordered" evidence="1">
    <location>
        <begin position="274"/>
        <end position="349"/>
    </location>
</feature>
<keyword evidence="4" id="KW-1185">Reference proteome</keyword>
<dbReference type="STRING" id="442562.Rumeso_04257"/>
<feature type="region of interest" description="Disordered" evidence="1">
    <location>
        <begin position="1"/>
        <end position="50"/>
    </location>
</feature>
<evidence type="ECO:0000259" key="2">
    <source>
        <dbReference type="Pfam" id="PF02538"/>
    </source>
</evidence>
<feature type="compositionally biased region" description="Basic and acidic residues" evidence="1">
    <location>
        <begin position="18"/>
        <end position="34"/>
    </location>
</feature>
<name>A0A017HIP8_9RHOB</name>
<dbReference type="InterPro" id="IPR003692">
    <property type="entry name" value="Hydantoinase_B"/>
</dbReference>
<reference evidence="3 4" key="1">
    <citation type="submission" date="2013-02" db="EMBL/GenBank/DDBJ databases">
        <authorList>
            <person name="Fiebig A."/>
            <person name="Goeker M."/>
            <person name="Klenk H.-P.P."/>
        </authorList>
    </citation>
    <scope>NUCLEOTIDE SEQUENCE [LARGE SCALE GENOMIC DNA]</scope>
    <source>
        <strain evidence="3 4">DSM 19309</strain>
    </source>
</reference>
<dbReference type="Proteomes" id="UP000019666">
    <property type="component" value="Unassembled WGS sequence"/>
</dbReference>
<dbReference type="PATRIC" id="fig|442562.3.peg.4192"/>
<dbReference type="GO" id="GO:0006749">
    <property type="term" value="P:glutathione metabolic process"/>
    <property type="evidence" value="ECO:0007669"/>
    <property type="project" value="TreeGrafter"/>
</dbReference>
<sequence>MDSHEPDAAAAGAHRRSDHAPGDPRRLRDHRGGDGARPLPHVLLLDHPGEPGPRRGALRHCLQHVLRVGIDADAHRLDPKLPARERGDPGGREWCEGDAVVHNRPYHGASHTSDLVIVVPVLFRGRLVGFAGNTAHHVDIGAATPRLIIDVPDVFAEGMLFAGTKLYRKGEPNNAMWNYIRRNSRAAGQLVMDIEAQVASARLGAKRFVELLEKYGEDMVFSAANQLMDYAQRMTRARIREIPDGDYTAEGWLDDVRNRDERLKVKARCGCGATRSTSRARPTRRPRPTMCPSRARPRWPLVPASASCCSTPRPPRRGCRRMRGRSRRRLRRPAEPPGAEGLGGRAGRLLLGHPRAGGLRGRSWTSGPRRWTWPRWRSSGRRCAGTSRGTRGCRIGRPLRAFQQDRSRGRLRPKDGVNSNDRGHA</sequence>
<keyword evidence="3" id="KW-0378">Hydrolase</keyword>
<dbReference type="GO" id="GO:0017168">
    <property type="term" value="F:5-oxoprolinase (ATP-hydrolyzing) activity"/>
    <property type="evidence" value="ECO:0007669"/>
    <property type="project" value="TreeGrafter"/>
</dbReference>